<keyword evidence="1" id="KW-0614">Plasmid</keyword>
<evidence type="ECO:0000313" key="2">
    <source>
        <dbReference type="Proteomes" id="UP000217545"/>
    </source>
</evidence>
<name>A0AAD0EEZ4_9RHOB</name>
<sequence length="189" mass="21449">MPRRRFHQTYQLAQQIGCFDEYPAISEGVDPQVNISRSDRVQPFHLICEKDTMIVLMSGAAKVEFRQSSVNYVNGTPGEMIYVPARIPHRVVPSEETILYRYKAEHAGLEAVAWYCEGCASEVARVTWDTAEELPQEGYLRATAAFNSDQAMRTCDTCGKEHPPVDTTGNRWQEIIDELTAEADEDDDW</sequence>
<gene>
    <name evidence="1" type="ORF">PhaeoP63_04013</name>
</gene>
<geneLocation type="plasmid" evidence="2">
    <name>pp63_b</name>
</geneLocation>
<accession>A0AAD0EEZ4</accession>
<dbReference type="InterPro" id="IPR014710">
    <property type="entry name" value="RmlC-like_jellyroll"/>
</dbReference>
<dbReference type="InterPro" id="IPR011051">
    <property type="entry name" value="RmlC_Cupin_sf"/>
</dbReference>
<dbReference type="EMBL" id="CP010786">
    <property type="protein sequence ID" value="ATF08045.1"/>
    <property type="molecule type" value="Genomic_DNA"/>
</dbReference>
<dbReference type="RefSeq" id="WP_024099493.1">
    <property type="nucleotide sequence ID" value="NZ_CP010591.1"/>
</dbReference>
<dbReference type="SUPFAM" id="SSF51182">
    <property type="entry name" value="RmlC-like cupins"/>
    <property type="match status" value="1"/>
</dbReference>
<proteinExistence type="predicted"/>
<dbReference type="Proteomes" id="UP000217545">
    <property type="component" value="Plasmid pP63_b"/>
</dbReference>
<dbReference type="Gene3D" id="2.60.120.10">
    <property type="entry name" value="Jelly Rolls"/>
    <property type="match status" value="1"/>
</dbReference>
<organism evidence="1 2">
    <name type="scientific">Phaeobacter gallaeciensis</name>
    <dbReference type="NCBI Taxonomy" id="60890"/>
    <lineage>
        <taxon>Bacteria</taxon>
        <taxon>Pseudomonadati</taxon>
        <taxon>Pseudomonadota</taxon>
        <taxon>Alphaproteobacteria</taxon>
        <taxon>Rhodobacterales</taxon>
        <taxon>Roseobacteraceae</taxon>
        <taxon>Phaeobacter</taxon>
    </lineage>
</organism>
<dbReference type="AlphaFoldDB" id="A0AAD0EEZ4"/>
<evidence type="ECO:0000313" key="1">
    <source>
        <dbReference type="EMBL" id="ATF08045.1"/>
    </source>
</evidence>
<reference evidence="1 2" key="1">
    <citation type="journal article" date="2017" name="Front. Microbiol.">
        <title>Phaeobacter piscinae sp. nov., a species of the Roseobacter group and potential aquaculture probiont.</title>
        <authorList>
            <person name="Sonnenschein E.C."/>
            <person name="Phippen C.B.W."/>
            <person name="Nielsen K.F."/>
            <person name="Mateiu R.V."/>
            <person name="Melchiorsen J."/>
            <person name="Gram L."/>
            <person name="Overmann J."/>
            <person name="Freese H.M."/>
        </authorList>
    </citation>
    <scope>NUCLEOTIDE SEQUENCE [LARGE SCALE GENOMIC DNA]</scope>
    <source>
        <strain evidence="1 2">P63</strain>
    </source>
</reference>
<dbReference type="GeneID" id="31848492"/>
<protein>
    <submittedName>
        <fullName evidence="1">3-hydroxyanthranilate 3,4-dioxygenase</fullName>
    </submittedName>
</protein>